<evidence type="ECO:0000256" key="2">
    <source>
        <dbReference type="ARBA" id="ARBA00008610"/>
    </source>
</evidence>
<keyword evidence="4 7" id="KW-0732">Signal</keyword>
<reference evidence="9 10" key="1">
    <citation type="submission" date="2017-09" db="EMBL/GenBank/DDBJ databases">
        <authorList>
            <person name="Ehlers B."/>
            <person name="Leendertz F.H."/>
        </authorList>
    </citation>
    <scope>NUCLEOTIDE SEQUENCE [LARGE SCALE GENOMIC DNA]</scope>
    <source>
        <strain evidence="9 10">CGMCC 1.05381</strain>
    </source>
</reference>
<feature type="domain" description="ABC transporter substrate-binding protein PnrA-like" evidence="8">
    <location>
        <begin position="46"/>
        <end position="361"/>
    </location>
</feature>
<dbReference type="Gene3D" id="3.40.50.2300">
    <property type="match status" value="2"/>
</dbReference>
<dbReference type="InterPro" id="IPR050957">
    <property type="entry name" value="BMP_lipoprotein"/>
</dbReference>
<dbReference type="InterPro" id="IPR028082">
    <property type="entry name" value="Peripla_BP_I"/>
</dbReference>
<keyword evidence="10" id="KW-1185">Reference proteome</keyword>
<dbReference type="InterPro" id="IPR003760">
    <property type="entry name" value="PnrA-like"/>
</dbReference>
<evidence type="ECO:0000256" key="5">
    <source>
        <dbReference type="ARBA" id="ARBA00023136"/>
    </source>
</evidence>
<dbReference type="Pfam" id="PF02608">
    <property type="entry name" value="Bmp"/>
    <property type="match status" value="1"/>
</dbReference>
<keyword evidence="3" id="KW-1003">Cell membrane</keyword>
<evidence type="ECO:0000256" key="4">
    <source>
        <dbReference type="ARBA" id="ARBA00022729"/>
    </source>
</evidence>
<gene>
    <name evidence="9" type="ORF">SAMN06296378_0054</name>
</gene>
<evidence type="ECO:0000256" key="7">
    <source>
        <dbReference type="SAM" id="SignalP"/>
    </source>
</evidence>
<dbReference type="PANTHER" id="PTHR34296">
    <property type="entry name" value="TRANSCRIPTIONAL ACTIVATOR PROTEIN MED"/>
    <property type="match status" value="1"/>
</dbReference>
<name>A0A2C8Y620_9MICO</name>
<organism evidence="9 10">
    <name type="scientific">Salinibacterium xinjiangense</name>
    <dbReference type="NCBI Taxonomy" id="386302"/>
    <lineage>
        <taxon>Bacteria</taxon>
        <taxon>Bacillati</taxon>
        <taxon>Actinomycetota</taxon>
        <taxon>Actinomycetes</taxon>
        <taxon>Micrococcales</taxon>
        <taxon>Microbacteriaceae</taxon>
        <taxon>Salinibacterium</taxon>
    </lineage>
</organism>
<comment type="similarity">
    <text evidence="2">Belongs to the BMP lipoprotein family.</text>
</comment>
<sequence>MRITSRGRVVSGIALVGASAIVLAGCAAPPESTGDGTAAASDFIPCMVSDSGGFDDNSFNQLGFEGLTEASDEIGVKPITVQSDAETDFAPNLENLVAQGCNLIITVGFALSQATVESALANPDVEYAIIDDAADNDFNGEVDAPNIKPILFNTAQSAFLVGYAAASYSKSGIVATWGGLPFPTVSIFSDGFAQGVAYFNTEKGKDVKVLGYDPASPDTYTVTGGFQANDVAKSTAQNFIDQGADVLLPVGGPIYQSAIAAITDSGKDVALLGVDADLFVTDPTTADVILTSILKGIKSATSAVVSDAAAGDFSTDSYVGTLENDGVGYAPFHNFESKVDPALADELDQLKADIISGTIPVKSYLG</sequence>
<accession>A0A2C8Y620</accession>
<dbReference type="PANTHER" id="PTHR34296:SF2">
    <property type="entry name" value="ABC TRANSPORTER GUANOSINE-BINDING PROTEIN NUPN"/>
    <property type="match status" value="1"/>
</dbReference>
<dbReference type="SUPFAM" id="SSF53822">
    <property type="entry name" value="Periplasmic binding protein-like I"/>
    <property type="match status" value="1"/>
</dbReference>
<dbReference type="OrthoDB" id="9784230at2"/>
<dbReference type="GO" id="GO:0005886">
    <property type="term" value="C:plasma membrane"/>
    <property type="evidence" value="ECO:0007669"/>
    <property type="project" value="UniProtKB-SubCell"/>
</dbReference>
<feature type="chain" id="PRO_5038992977" evidence="7">
    <location>
        <begin position="25"/>
        <end position="366"/>
    </location>
</feature>
<dbReference type="EMBL" id="OCST01000001">
    <property type="protein sequence ID" value="SOE45585.1"/>
    <property type="molecule type" value="Genomic_DNA"/>
</dbReference>
<evidence type="ECO:0000313" key="9">
    <source>
        <dbReference type="EMBL" id="SOE45585.1"/>
    </source>
</evidence>
<keyword evidence="6" id="KW-0449">Lipoprotein</keyword>
<dbReference type="PROSITE" id="PS51257">
    <property type="entry name" value="PROKAR_LIPOPROTEIN"/>
    <property type="match status" value="1"/>
</dbReference>
<comment type="subcellular location">
    <subcellularLocation>
        <location evidence="1">Cell membrane</location>
        <topology evidence="1">Lipid-anchor</topology>
    </subcellularLocation>
</comment>
<dbReference type="CDD" id="cd06354">
    <property type="entry name" value="PBP1_PrnA-like"/>
    <property type="match status" value="1"/>
</dbReference>
<dbReference type="RefSeq" id="WP_097059770.1">
    <property type="nucleotide sequence ID" value="NZ_BMLC01000002.1"/>
</dbReference>
<protein>
    <submittedName>
        <fullName evidence="9">Nucleoside-binding protein</fullName>
    </submittedName>
</protein>
<evidence type="ECO:0000313" key="10">
    <source>
        <dbReference type="Proteomes" id="UP000219440"/>
    </source>
</evidence>
<evidence type="ECO:0000256" key="3">
    <source>
        <dbReference type="ARBA" id="ARBA00022475"/>
    </source>
</evidence>
<keyword evidence="5" id="KW-0472">Membrane</keyword>
<evidence type="ECO:0000259" key="8">
    <source>
        <dbReference type="Pfam" id="PF02608"/>
    </source>
</evidence>
<dbReference type="Proteomes" id="UP000219440">
    <property type="component" value="Unassembled WGS sequence"/>
</dbReference>
<feature type="signal peptide" evidence="7">
    <location>
        <begin position="1"/>
        <end position="24"/>
    </location>
</feature>
<dbReference type="AlphaFoldDB" id="A0A2C8Y620"/>
<proteinExistence type="inferred from homology"/>
<evidence type="ECO:0000256" key="1">
    <source>
        <dbReference type="ARBA" id="ARBA00004193"/>
    </source>
</evidence>
<evidence type="ECO:0000256" key="6">
    <source>
        <dbReference type="ARBA" id="ARBA00023288"/>
    </source>
</evidence>